<dbReference type="SUPFAM" id="SSF57850">
    <property type="entry name" value="RING/U-box"/>
    <property type="match status" value="1"/>
</dbReference>
<evidence type="ECO:0000313" key="5">
    <source>
        <dbReference type="EMBL" id="OAP04991.1"/>
    </source>
</evidence>
<dbReference type="InterPro" id="IPR013083">
    <property type="entry name" value="Znf_RING/FYVE/PHD"/>
</dbReference>
<dbReference type="Pfam" id="PF04564">
    <property type="entry name" value="U-box"/>
    <property type="match status" value="1"/>
</dbReference>
<dbReference type="Proteomes" id="UP000078284">
    <property type="component" value="Chromosome 3"/>
</dbReference>
<reference evidence="6" key="1">
    <citation type="journal article" date="2016" name="Proc. Natl. Acad. Sci. U.S.A.">
        <title>Chromosome-level assembly of Arabidopsis thaliana Ler reveals the extent of translocation and inversion polymorphisms.</title>
        <authorList>
            <person name="Zapata L."/>
            <person name="Ding J."/>
            <person name="Willing E.M."/>
            <person name="Hartwig B."/>
            <person name="Bezdan D."/>
            <person name="Jiao W.B."/>
            <person name="Patel V."/>
            <person name="Velikkakam James G."/>
            <person name="Koornneef M."/>
            <person name="Ossowski S."/>
            <person name="Schneeberger K."/>
        </authorList>
    </citation>
    <scope>NUCLEOTIDE SEQUENCE [LARGE SCALE GENOMIC DNA]</scope>
    <source>
        <strain evidence="6">cv. Landsberg erecta</strain>
    </source>
</reference>
<evidence type="ECO:0000259" key="4">
    <source>
        <dbReference type="PROSITE" id="PS51698"/>
    </source>
</evidence>
<organism evidence="5 6">
    <name type="scientific">Arabidopsis thaliana</name>
    <name type="common">Mouse-ear cress</name>
    <dbReference type="NCBI Taxonomy" id="3702"/>
    <lineage>
        <taxon>Eukaryota</taxon>
        <taxon>Viridiplantae</taxon>
        <taxon>Streptophyta</taxon>
        <taxon>Embryophyta</taxon>
        <taxon>Tracheophyta</taxon>
        <taxon>Spermatophyta</taxon>
        <taxon>Magnoliopsida</taxon>
        <taxon>eudicotyledons</taxon>
        <taxon>Gunneridae</taxon>
        <taxon>Pentapetalae</taxon>
        <taxon>rosids</taxon>
        <taxon>malvids</taxon>
        <taxon>Brassicales</taxon>
        <taxon>Brassicaceae</taxon>
        <taxon>Camelineae</taxon>
        <taxon>Arabidopsis</taxon>
    </lineage>
</organism>
<protein>
    <submittedName>
        <fullName evidence="5">PUB9</fullName>
    </submittedName>
</protein>
<keyword evidence="3" id="KW-0833">Ubl conjugation pathway</keyword>
<comment type="pathway">
    <text evidence="1">Protein modification; protein ubiquitination.</text>
</comment>
<dbReference type="UniPathway" id="UPA00143"/>
<dbReference type="EMBL" id="LUHQ01000003">
    <property type="protein sequence ID" value="OAP04991.1"/>
    <property type="molecule type" value="Genomic_DNA"/>
</dbReference>
<dbReference type="AlphaFoldDB" id="A0A178VHI0"/>
<dbReference type="GO" id="GO:0016567">
    <property type="term" value="P:protein ubiquitination"/>
    <property type="evidence" value="ECO:0007669"/>
    <property type="project" value="UniProtKB-UniPathway"/>
</dbReference>
<dbReference type="Gene3D" id="3.30.40.10">
    <property type="entry name" value="Zinc/RING finger domain, C3HC4 (zinc finger)"/>
    <property type="match status" value="1"/>
</dbReference>
<gene>
    <name evidence="5" type="ordered locus">AXX17_At3g07320</name>
</gene>
<evidence type="ECO:0000256" key="1">
    <source>
        <dbReference type="ARBA" id="ARBA00004906"/>
    </source>
</evidence>
<evidence type="ECO:0000256" key="2">
    <source>
        <dbReference type="ARBA" id="ARBA00022679"/>
    </source>
</evidence>
<keyword evidence="2" id="KW-0808">Transferase</keyword>
<dbReference type="InterPro" id="IPR003613">
    <property type="entry name" value="Ubox_domain"/>
</dbReference>
<sequence length="110" mass="12446">MAKTGVFDSDPTAIAKAKELKREMKKLLIKIDDEDDLGVQTIDQLQDALSALREATMRKMAKSSSLEMLETVSCPEEFRCPLSNELMRDPVVLASGQVCERRISIQFFFF</sequence>
<dbReference type="ExpressionAtlas" id="A0A178VHI0">
    <property type="expression patterns" value="baseline and differential"/>
</dbReference>
<dbReference type="PROSITE" id="PS51698">
    <property type="entry name" value="U_BOX"/>
    <property type="match status" value="1"/>
</dbReference>
<comment type="caution">
    <text evidence="5">The sequence shown here is derived from an EMBL/GenBank/DDBJ whole genome shotgun (WGS) entry which is preliminary data.</text>
</comment>
<proteinExistence type="predicted"/>
<evidence type="ECO:0000313" key="6">
    <source>
        <dbReference type="Proteomes" id="UP000078284"/>
    </source>
</evidence>
<feature type="domain" description="U-box" evidence="4">
    <location>
        <begin position="73"/>
        <end position="110"/>
    </location>
</feature>
<accession>A0A178VHI0</accession>
<dbReference type="GO" id="GO:0004842">
    <property type="term" value="F:ubiquitin-protein transferase activity"/>
    <property type="evidence" value="ECO:0007669"/>
    <property type="project" value="InterPro"/>
</dbReference>
<name>A0A178VHI0_ARATH</name>
<evidence type="ECO:0000256" key="3">
    <source>
        <dbReference type="ARBA" id="ARBA00022786"/>
    </source>
</evidence>